<reference evidence="2" key="1">
    <citation type="submission" date="2023-08" db="EMBL/GenBank/DDBJ databases">
        <title>Reference Genome Resource for the Citrus Pathogen Phytophthora citrophthora.</title>
        <authorList>
            <person name="Moller H."/>
            <person name="Coetzee B."/>
            <person name="Rose L.J."/>
            <person name="Van Niekerk J.M."/>
        </authorList>
    </citation>
    <scope>NUCLEOTIDE SEQUENCE</scope>
    <source>
        <strain evidence="2">STE-U-9442</strain>
    </source>
</reference>
<organism evidence="2 3">
    <name type="scientific">Phytophthora citrophthora</name>
    <dbReference type="NCBI Taxonomy" id="4793"/>
    <lineage>
        <taxon>Eukaryota</taxon>
        <taxon>Sar</taxon>
        <taxon>Stramenopiles</taxon>
        <taxon>Oomycota</taxon>
        <taxon>Peronosporomycetes</taxon>
        <taxon>Peronosporales</taxon>
        <taxon>Peronosporaceae</taxon>
        <taxon>Phytophthora</taxon>
    </lineage>
</organism>
<dbReference type="Pfam" id="PF22936">
    <property type="entry name" value="Pol_BBD"/>
    <property type="match status" value="1"/>
</dbReference>
<dbReference type="InterPro" id="IPR054722">
    <property type="entry name" value="PolX-like_BBD"/>
</dbReference>
<gene>
    <name evidence="2" type="ORF">P3T76_004154</name>
</gene>
<sequence>MSNNATSNAFDRLVFPSNPKQFGVWKDLIIGQLRQKSAAQRRDAVVKGLGELAFAYETLLRTQCIVPNLRDGSEEATIQAHKWQQVMLTDQDAYIRSMLSQTLPRSYLEALCVSFNDESLPAAWARLETTFGKSNAQGITTLTTEFDKALSMDFSSVGELIQRVKEARNRVNRQSRETLGNLTMIPNQLGAMKVLALFPTQYWGFCLDKVDALLRNVFMNKSSSEIQAMTSVSTVPVHHVKNRGSLGKRKIQKSNECFYCDGRYNRKDRPHRRVDCPAKQRDEARGCHRSNIFQKANEIGVAHVKSKRGASKKNVRVETAVDAAFVKSSSKPTPVAAARAEDPLWYMLTPEQAKADIDALMASPPPTPGSSVVSDTPMSDDNDVDDFEPKKIQKASTDIETVRALYPQLIERTVTDVSCCDWVLDSGCGYGLTADESLFVRKQHSQTCSFTFGEGSKLNNTHVGSVKLYFLGPDGIKPFQFDNMALVPKAKANILSYQIVESANGQYKFVLWKRKLAFVAIAVNGAYYVQGRTLRDRQIYCVAVKTRPV</sequence>
<comment type="caution">
    <text evidence="2">The sequence shown here is derived from an EMBL/GenBank/DDBJ whole genome shotgun (WGS) entry which is preliminary data.</text>
</comment>
<name>A0AAD9LR36_9STRA</name>
<feature type="domain" description="Retrovirus-related Pol polyprotein from transposon TNT 1-94-like beta-barrel" evidence="1">
    <location>
        <begin position="422"/>
        <end position="501"/>
    </location>
</feature>
<keyword evidence="3" id="KW-1185">Reference proteome</keyword>
<evidence type="ECO:0000259" key="1">
    <source>
        <dbReference type="Pfam" id="PF22936"/>
    </source>
</evidence>
<evidence type="ECO:0000313" key="2">
    <source>
        <dbReference type="EMBL" id="KAK1944242.1"/>
    </source>
</evidence>
<dbReference type="Proteomes" id="UP001259832">
    <property type="component" value="Unassembled WGS sequence"/>
</dbReference>
<evidence type="ECO:0000313" key="3">
    <source>
        <dbReference type="Proteomes" id="UP001259832"/>
    </source>
</evidence>
<dbReference type="EMBL" id="JASMQC010000006">
    <property type="protein sequence ID" value="KAK1944242.1"/>
    <property type="molecule type" value="Genomic_DNA"/>
</dbReference>
<accession>A0AAD9LR36</accession>
<protein>
    <recommendedName>
        <fullName evidence="1">Retrovirus-related Pol polyprotein from transposon TNT 1-94-like beta-barrel domain-containing protein</fullName>
    </recommendedName>
</protein>
<dbReference type="AlphaFoldDB" id="A0AAD9LR36"/>
<proteinExistence type="predicted"/>